<accession>A0A8H7A8J0</accession>
<dbReference type="OrthoDB" id="5362512at2759"/>
<reference evidence="2" key="1">
    <citation type="submission" date="2020-02" db="EMBL/GenBank/DDBJ databases">
        <authorList>
            <person name="Palmer J.M."/>
        </authorList>
    </citation>
    <scope>NUCLEOTIDE SEQUENCE</scope>
    <source>
        <strain evidence="2">EPUS1.4</strain>
        <tissue evidence="2">Thallus</tissue>
    </source>
</reference>
<dbReference type="Pfam" id="PF06985">
    <property type="entry name" value="HET"/>
    <property type="match status" value="1"/>
</dbReference>
<comment type="caution">
    <text evidence="2">The sequence shown here is derived from an EMBL/GenBank/DDBJ whole genome shotgun (WGS) entry which is preliminary data.</text>
</comment>
<dbReference type="AlphaFoldDB" id="A0A8H7A8J0"/>
<keyword evidence="3" id="KW-1185">Reference proteome</keyword>
<dbReference type="Proteomes" id="UP000606974">
    <property type="component" value="Unassembled WGS sequence"/>
</dbReference>
<dbReference type="InterPro" id="IPR010730">
    <property type="entry name" value="HET"/>
</dbReference>
<organism evidence="2 3">
    <name type="scientific">Endocarpon pusillum</name>
    <dbReference type="NCBI Taxonomy" id="364733"/>
    <lineage>
        <taxon>Eukaryota</taxon>
        <taxon>Fungi</taxon>
        <taxon>Dikarya</taxon>
        <taxon>Ascomycota</taxon>
        <taxon>Pezizomycotina</taxon>
        <taxon>Eurotiomycetes</taxon>
        <taxon>Chaetothyriomycetidae</taxon>
        <taxon>Verrucariales</taxon>
        <taxon>Verrucariaceae</taxon>
        <taxon>Endocarpon</taxon>
    </lineage>
</organism>
<dbReference type="EMBL" id="JAACFV010000238">
    <property type="protein sequence ID" value="KAF7502566.1"/>
    <property type="molecule type" value="Genomic_DNA"/>
</dbReference>
<feature type="domain" description="Heterokaryon incompatibility" evidence="1">
    <location>
        <begin position="10"/>
        <end position="81"/>
    </location>
</feature>
<dbReference type="PANTHER" id="PTHR33112">
    <property type="entry name" value="DOMAIN PROTEIN, PUTATIVE-RELATED"/>
    <property type="match status" value="1"/>
</dbReference>
<name>A0A8H7A8J0_9EURO</name>
<evidence type="ECO:0000259" key="1">
    <source>
        <dbReference type="Pfam" id="PF06985"/>
    </source>
</evidence>
<sequence length="181" mass="20686">MTRQNSAILSSFMSKVYENALFTIVAADGAYADAGLPGVRPNSRHVVNVTGTVNGIPLIQHRNFVQLNDTPWAKRAWTFQEVLFSRSWLIFARESVYYSCPDGMFSEQKPDDNAAEPNSYKAKYTFYLSDLRKPAACRLWADYKDKVRQYTARLLKKEEDILNAFAGIVEFYQEKIGTKFS</sequence>
<gene>
    <name evidence="2" type="ORF">GJ744_005484</name>
</gene>
<proteinExistence type="predicted"/>
<evidence type="ECO:0000313" key="3">
    <source>
        <dbReference type="Proteomes" id="UP000606974"/>
    </source>
</evidence>
<dbReference type="PANTHER" id="PTHR33112:SF16">
    <property type="entry name" value="HETEROKARYON INCOMPATIBILITY DOMAIN-CONTAINING PROTEIN"/>
    <property type="match status" value="1"/>
</dbReference>
<evidence type="ECO:0000313" key="2">
    <source>
        <dbReference type="EMBL" id="KAF7502566.1"/>
    </source>
</evidence>
<protein>
    <recommendedName>
        <fullName evidence="1">Heterokaryon incompatibility domain-containing protein</fullName>
    </recommendedName>
</protein>